<protein>
    <submittedName>
        <fullName evidence="1">Uncharacterized protein</fullName>
    </submittedName>
</protein>
<comment type="caution">
    <text evidence="1">The sequence shown here is derived from an EMBL/GenBank/DDBJ whole genome shotgun (WGS) entry which is preliminary data.</text>
</comment>
<gene>
    <name evidence="1" type="ORF">ElyMa_004679700</name>
</gene>
<dbReference type="EMBL" id="BMAT01009383">
    <property type="protein sequence ID" value="GFS05359.1"/>
    <property type="molecule type" value="Genomic_DNA"/>
</dbReference>
<evidence type="ECO:0000313" key="1">
    <source>
        <dbReference type="EMBL" id="GFS05359.1"/>
    </source>
</evidence>
<evidence type="ECO:0000313" key="2">
    <source>
        <dbReference type="Proteomes" id="UP000762676"/>
    </source>
</evidence>
<accession>A0AAV4I4W2</accession>
<reference evidence="1 2" key="1">
    <citation type="journal article" date="2021" name="Elife">
        <title>Chloroplast acquisition without the gene transfer in kleptoplastic sea slugs, Plakobranchus ocellatus.</title>
        <authorList>
            <person name="Maeda T."/>
            <person name="Takahashi S."/>
            <person name="Yoshida T."/>
            <person name="Shimamura S."/>
            <person name="Takaki Y."/>
            <person name="Nagai Y."/>
            <person name="Toyoda A."/>
            <person name="Suzuki Y."/>
            <person name="Arimoto A."/>
            <person name="Ishii H."/>
            <person name="Satoh N."/>
            <person name="Nishiyama T."/>
            <person name="Hasebe M."/>
            <person name="Maruyama T."/>
            <person name="Minagawa J."/>
            <person name="Obokata J."/>
            <person name="Shigenobu S."/>
        </authorList>
    </citation>
    <scope>NUCLEOTIDE SEQUENCE [LARGE SCALE GENOMIC DNA]</scope>
</reference>
<dbReference type="Proteomes" id="UP000762676">
    <property type="component" value="Unassembled WGS sequence"/>
</dbReference>
<sequence length="111" mass="12568">MFQLQQFKAVKFWAITVPPIPTISGWKLFAVLRGLTLPSSNLQRILNGAKLLMQTPVDSPKVTVIFFQTSTCLRKHFYEPDGKSQTGKVRSDFKGKKVSWQHLPPLSPLVE</sequence>
<keyword evidence="2" id="KW-1185">Reference proteome</keyword>
<proteinExistence type="predicted"/>
<name>A0AAV4I4W2_9GAST</name>
<organism evidence="1 2">
    <name type="scientific">Elysia marginata</name>
    <dbReference type="NCBI Taxonomy" id="1093978"/>
    <lineage>
        <taxon>Eukaryota</taxon>
        <taxon>Metazoa</taxon>
        <taxon>Spiralia</taxon>
        <taxon>Lophotrochozoa</taxon>
        <taxon>Mollusca</taxon>
        <taxon>Gastropoda</taxon>
        <taxon>Heterobranchia</taxon>
        <taxon>Euthyneura</taxon>
        <taxon>Panpulmonata</taxon>
        <taxon>Sacoglossa</taxon>
        <taxon>Placobranchoidea</taxon>
        <taxon>Plakobranchidae</taxon>
        <taxon>Elysia</taxon>
    </lineage>
</organism>
<dbReference type="AlphaFoldDB" id="A0AAV4I4W2"/>